<proteinExistence type="predicted"/>
<accession>A0AAU0F5H6</accession>
<sequence length="375" mass="43607">MMKVFLLRSPEVEPDFMEEVLGVLENSKGNDLQFEKLPIEWDHQDLYRISGYTMKPYKTWFRFRIDSKIKKQRYDPSLGEPLSWREFFSLCKYARKKFDIEDENFVILITKRRNAMNYFSMFETDGSRNIFIQSSDWEYVMETPAVLSVAYEVIANVLMVLGDYDLSNGVEAVFHKKSIGCVSDFCSHKKDILLKLRTADICPKCLKRLADNGVEPGIIFQSLEIFEHIRIKLKFSQGFMGTAQPQKVEIDKGGKIFIGGRKMKINPLGKAIFILFLHHLDGIYMKELHKYEEELLYIYSQLKPNPNPESIANLVSPIDSNFTYNKSRLLKSLDEQLGTTQAQFYSISGESKEKFKIPIPKDLVSIHERFSFNKS</sequence>
<keyword evidence="2" id="KW-1185">Reference proteome</keyword>
<evidence type="ECO:0000313" key="2">
    <source>
        <dbReference type="Proteomes" id="UP001432059"/>
    </source>
</evidence>
<gene>
    <name evidence="1" type="ORF">BPO_1953</name>
</gene>
<reference evidence="1" key="1">
    <citation type="submission" date="2023-10" db="EMBL/GenBank/DDBJ databases">
        <title>Characterization and whole genome sequencing of a novel strain of Bergeyella porcorum QD2021 isolated from pig.</title>
        <authorList>
            <person name="Liu G."/>
            <person name="Chen C."/>
            <person name="Han X."/>
        </authorList>
    </citation>
    <scope>NUCLEOTIDE SEQUENCE</scope>
    <source>
        <strain evidence="1">QD2021</strain>
    </source>
</reference>
<protein>
    <submittedName>
        <fullName evidence="1">Uncharacterized protein</fullName>
    </submittedName>
</protein>
<dbReference type="EMBL" id="CP136426">
    <property type="protein sequence ID" value="WOC52600.1"/>
    <property type="molecule type" value="Genomic_DNA"/>
</dbReference>
<dbReference type="AlphaFoldDB" id="A0AAU0F5H6"/>
<organism evidence="1 2">
    <name type="scientific">Bergeyella porcorum</name>
    <dbReference type="NCBI Taxonomy" id="1735111"/>
    <lineage>
        <taxon>Bacteria</taxon>
        <taxon>Pseudomonadati</taxon>
        <taxon>Bacteroidota</taxon>
        <taxon>Flavobacteriia</taxon>
        <taxon>Flavobacteriales</taxon>
        <taxon>Weeksellaceae</taxon>
        <taxon>Bergeyella</taxon>
    </lineage>
</organism>
<dbReference type="RefSeq" id="WP_327983968.1">
    <property type="nucleotide sequence ID" value="NZ_CP136426.1"/>
</dbReference>
<dbReference type="Proteomes" id="UP001432059">
    <property type="component" value="Chromosome"/>
</dbReference>
<dbReference type="KEGG" id="bpor:BPO_1953"/>
<evidence type="ECO:0000313" key="1">
    <source>
        <dbReference type="EMBL" id="WOC52600.1"/>
    </source>
</evidence>
<name>A0AAU0F5H6_9FLAO</name>